<dbReference type="OrthoDB" id="10000533at2759"/>
<evidence type="ECO:0000256" key="2">
    <source>
        <dbReference type="ARBA" id="ARBA00022857"/>
    </source>
</evidence>
<evidence type="ECO:0000256" key="3">
    <source>
        <dbReference type="ARBA" id="ARBA00023002"/>
    </source>
</evidence>
<dbReference type="PANTHER" id="PTHR47706">
    <property type="entry name" value="NMRA-LIKE FAMILY PROTEIN"/>
    <property type="match status" value="1"/>
</dbReference>
<dbReference type="SUPFAM" id="SSF51735">
    <property type="entry name" value="NAD(P)-binding Rossmann-fold domains"/>
    <property type="match status" value="1"/>
</dbReference>
<accession>A0A6A6I7W5</accession>
<dbReference type="InterPro" id="IPR008030">
    <property type="entry name" value="NmrA-like"/>
</dbReference>
<organism evidence="5 6">
    <name type="scientific">Trematosphaeria pertusa</name>
    <dbReference type="NCBI Taxonomy" id="390896"/>
    <lineage>
        <taxon>Eukaryota</taxon>
        <taxon>Fungi</taxon>
        <taxon>Dikarya</taxon>
        <taxon>Ascomycota</taxon>
        <taxon>Pezizomycotina</taxon>
        <taxon>Dothideomycetes</taxon>
        <taxon>Pleosporomycetidae</taxon>
        <taxon>Pleosporales</taxon>
        <taxon>Massarineae</taxon>
        <taxon>Trematosphaeriaceae</taxon>
        <taxon>Trematosphaeria</taxon>
    </lineage>
</organism>
<dbReference type="PANTHER" id="PTHR47706:SF4">
    <property type="entry name" value="NMRA-LIKE DOMAIN-CONTAINING PROTEIN"/>
    <property type="match status" value="1"/>
</dbReference>
<dbReference type="EMBL" id="ML987198">
    <property type="protein sequence ID" value="KAF2246644.1"/>
    <property type="molecule type" value="Genomic_DNA"/>
</dbReference>
<dbReference type="InterPro" id="IPR036291">
    <property type="entry name" value="NAD(P)-bd_dom_sf"/>
</dbReference>
<reference evidence="5" key="1">
    <citation type="journal article" date="2020" name="Stud. Mycol.">
        <title>101 Dothideomycetes genomes: a test case for predicting lifestyles and emergence of pathogens.</title>
        <authorList>
            <person name="Haridas S."/>
            <person name="Albert R."/>
            <person name="Binder M."/>
            <person name="Bloem J."/>
            <person name="Labutti K."/>
            <person name="Salamov A."/>
            <person name="Andreopoulos B."/>
            <person name="Baker S."/>
            <person name="Barry K."/>
            <person name="Bills G."/>
            <person name="Bluhm B."/>
            <person name="Cannon C."/>
            <person name="Castanera R."/>
            <person name="Culley D."/>
            <person name="Daum C."/>
            <person name="Ezra D."/>
            <person name="Gonzalez J."/>
            <person name="Henrissat B."/>
            <person name="Kuo A."/>
            <person name="Liang C."/>
            <person name="Lipzen A."/>
            <person name="Lutzoni F."/>
            <person name="Magnuson J."/>
            <person name="Mondo S."/>
            <person name="Nolan M."/>
            <person name="Ohm R."/>
            <person name="Pangilinan J."/>
            <person name="Park H.-J."/>
            <person name="Ramirez L."/>
            <person name="Alfaro M."/>
            <person name="Sun H."/>
            <person name="Tritt A."/>
            <person name="Yoshinaga Y."/>
            <person name="Zwiers L.-H."/>
            <person name="Turgeon B."/>
            <person name="Goodwin S."/>
            <person name="Spatafora J."/>
            <person name="Crous P."/>
            <person name="Grigoriev I."/>
        </authorList>
    </citation>
    <scope>NUCLEOTIDE SEQUENCE</scope>
    <source>
        <strain evidence="5">CBS 122368</strain>
    </source>
</reference>
<name>A0A6A6I7W5_9PLEO</name>
<evidence type="ECO:0000313" key="6">
    <source>
        <dbReference type="Proteomes" id="UP000800094"/>
    </source>
</evidence>
<evidence type="ECO:0000256" key="1">
    <source>
        <dbReference type="ARBA" id="ARBA00005725"/>
    </source>
</evidence>
<dbReference type="Gene3D" id="3.90.25.10">
    <property type="entry name" value="UDP-galactose 4-epimerase, domain 1"/>
    <property type="match status" value="1"/>
</dbReference>
<dbReference type="Pfam" id="PF05368">
    <property type="entry name" value="NmrA"/>
    <property type="match status" value="1"/>
</dbReference>
<dbReference type="Gene3D" id="3.40.50.720">
    <property type="entry name" value="NAD(P)-binding Rossmann-like Domain"/>
    <property type="match status" value="1"/>
</dbReference>
<evidence type="ECO:0000259" key="4">
    <source>
        <dbReference type="Pfam" id="PF05368"/>
    </source>
</evidence>
<sequence length="313" mass="34755">MVNVAIAGGRGAVGRTFVEVMASQTKHKAIVLTRKEPTQDDKALAPAFQVDYGNVDLLTAFLEEHNIYTVISTFGINATSLATSQLNLIKAADASKATKRFIPSSFAIAYPEDGVAILPPLEHYFTCLKALQATSLEWAPVFNGIFLEYFAPPALKSYHPHTVLVLDMEHNAAGIPGDGNVPVTFTYTFDVARFVVAALDLDKWPRELRIVGDELTLNELLALAEEAKGAKFDVTYDPVEKLETSQITELPGHQAAYAKFPKDRLQWFLAIFEMWMAKGQARVPREGSLNEMFPEIKPLTAKEMMRKYWKGSK</sequence>
<proteinExistence type="inferred from homology"/>
<keyword evidence="3" id="KW-0560">Oxidoreductase</keyword>
<evidence type="ECO:0000313" key="5">
    <source>
        <dbReference type="EMBL" id="KAF2246644.1"/>
    </source>
</evidence>
<dbReference type="AlphaFoldDB" id="A0A6A6I7W5"/>
<dbReference type="RefSeq" id="XP_033681648.1">
    <property type="nucleotide sequence ID" value="XM_033826900.1"/>
</dbReference>
<dbReference type="InterPro" id="IPR051609">
    <property type="entry name" value="NmrA/Isoflavone_reductase-like"/>
</dbReference>
<keyword evidence="2" id="KW-0521">NADP</keyword>
<keyword evidence="6" id="KW-1185">Reference proteome</keyword>
<dbReference type="GeneID" id="54580230"/>
<dbReference type="GO" id="GO:0016491">
    <property type="term" value="F:oxidoreductase activity"/>
    <property type="evidence" value="ECO:0007669"/>
    <property type="project" value="UniProtKB-KW"/>
</dbReference>
<comment type="similarity">
    <text evidence="1">Belongs to the NmrA-type oxidoreductase family. Isoflavone reductase subfamily.</text>
</comment>
<feature type="domain" description="NmrA-like" evidence="4">
    <location>
        <begin position="4"/>
        <end position="244"/>
    </location>
</feature>
<protein>
    <submittedName>
        <fullName evidence="5">NmrA-like family protein</fullName>
    </submittedName>
</protein>
<dbReference type="Proteomes" id="UP000800094">
    <property type="component" value="Unassembled WGS sequence"/>
</dbReference>
<gene>
    <name evidence="5" type="ORF">BU26DRAFT_50628</name>
</gene>